<dbReference type="InParanoid" id="B3MZT2"/>
<dbReference type="PhylomeDB" id="B3MZT2"/>
<gene>
    <name evidence="2" type="primary">Dana\GF19230</name>
    <name evidence="2" type="synonym">dana_GLEANR_20943</name>
    <name evidence="2" type="ORF">GF19230</name>
</gene>
<feature type="region of interest" description="Disordered" evidence="1">
    <location>
        <begin position="210"/>
        <end position="236"/>
    </location>
</feature>
<feature type="compositionally biased region" description="Polar residues" evidence="1">
    <location>
        <begin position="21"/>
        <end position="33"/>
    </location>
</feature>
<keyword evidence="3" id="KW-1185">Reference proteome</keyword>
<organism evidence="2 3">
    <name type="scientific">Drosophila ananassae</name>
    <name type="common">Fruit fly</name>
    <dbReference type="NCBI Taxonomy" id="7217"/>
    <lineage>
        <taxon>Eukaryota</taxon>
        <taxon>Metazoa</taxon>
        <taxon>Ecdysozoa</taxon>
        <taxon>Arthropoda</taxon>
        <taxon>Hexapoda</taxon>
        <taxon>Insecta</taxon>
        <taxon>Pterygota</taxon>
        <taxon>Neoptera</taxon>
        <taxon>Endopterygota</taxon>
        <taxon>Diptera</taxon>
        <taxon>Brachycera</taxon>
        <taxon>Muscomorpha</taxon>
        <taxon>Ephydroidea</taxon>
        <taxon>Drosophilidae</taxon>
        <taxon>Drosophila</taxon>
        <taxon>Sophophora</taxon>
    </lineage>
</organism>
<evidence type="ECO:0000313" key="3">
    <source>
        <dbReference type="Proteomes" id="UP000007801"/>
    </source>
</evidence>
<dbReference type="STRING" id="7217.B3MZT2"/>
<sequence length="345" mass="38343">MAKDQHGNPIAVQHREGYGSVNGSGSVQSPTPHSGSGGGVSGSGAGSGPPSAPGSVPPLNAELTDDQRREQRARLIKALSRFKPRDANPLQFYNCVRELCIMHNCSIDEGLERAALTWPGLSMAQRELYDSQRHAELPIPVPKHLVYRAFQKERNGLWSLGRSPANNHRSTRYTVESYKPPPKQSRLRTQLADRRPKYDNLLELPPKVAAARVPPPHNPKVSRVSPSSGRRIRSPTPPIAIRRMDSIREILSMESIASRKGRRRQGKCRLGKSKNLNEMLEAEKPLAEKFTAAEVKAVKTPKKKSIRVQRKALREEEEKAAAAANWELAIGCVRRRLMMHQPGKV</sequence>
<name>B3MZT2_DROAN</name>
<dbReference type="AlphaFoldDB" id="B3MZT2"/>
<evidence type="ECO:0000256" key="1">
    <source>
        <dbReference type="SAM" id="MobiDB-lite"/>
    </source>
</evidence>
<reference evidence="2 3" key="1">
    <citation type="journal article" date="2007" name="Nature">
        <title>Evolution of genes and genomes on the Drosophila phylogeny.</title>
        <authorList>
            <consortium name="Drosophila 12 Genomes Consortium"/>
            <person name="Clark A.G."/>
            <person name="Eisen M.B."/>
            <person name="Smith D.R."/>
            <person name="Bergman C.M."/>
            <person name="Oliver B."/>
            <person name="Markow T.A."/>
            <person name="Kaufman T.C."/>
            <person name="Kellis M."/>
            <person name="Gelbart W."/>
            <person name="Iyer V.N."/>
            <person name="Pollard D.A."/>
            <person name="Sackton T.B."/>
            <person name="Larracuente A.M."/>
            <person name="Singh N.D."/>
            <person name="Abad J.P."/>
            <person name="Abt D.N."/>
            <person name="Adryan B."/>
            <person name="Aguade M."/>
            <person name="Akashi H."/>
            <person name="Anderson W.W."/>
            <person name="Aquadro C.F."/>
            <person name="Ardell D.H."/>
            <person name="Arguello R."/>
            <person name="Artieri C.G."/>
            <person name="Barbash D.A."/>
            <person name="Barker D."/>
            <person name="Barsanti P."/>
            <person name="Batterham P."/>
            <person name="Batzoglou S."/>
            <person name="Begun D."/>
            <person name="Bhutkar A."/>
            <person name="Blanco E."/>
            <person name="Bosak S.A."/>
            <person name="Bradley R.K."/>
            <person name="Brand A.D."/>
            <person name="Brent M.R."/>
            <person name="Brooks A.N."/>
            <person name="Brown R.H."/>
            <person name="Butlin R.K."/>
            <person name="Caggese C."/>
            <person name="Calvi B.R."/>
            <person name="Bernardo de Carvalho A."/>
            <person name="Caspi A."/>
            <person name="Castrezana S."/>
            <person name="Celniker S.E."/>
            <person name="Chang J.L."/>
            <person name="Chapple C."/>
            <person name="Chatterji S."/>
            <person name="Chinwalla A."/>
            <person name="Civetta A."/>
            <person name="Clifton S.W."/>
            <person name="Comeron J.M."/>
            <person name="Costello J.C."/>
            <person name="Coyne J.A."/>
            <person name="Daub J."/>
            <person name="David R.G."/>
            <person name="Delcher A.L."/>
            <person name="Delehaunty K."/>
            <person name="Do C.B."/>
            <person name="Ebling H."/>
            <person name="Edwards K."/>
            <person name="Eickbush T."/>
            <person name="Evans J.D."/>
            <person name="Filipski A."/>
            <person name="Findeiss S."/>
            <person name="Freyhult E."/>
            <person name="Fulton L."/>
            <person name="Fulton R."/>
            <person name="Garcia A.C."/>
            <person name="Gardiner A."/>
            <person name="Garfield D.A."/>
            <person name="Garvin B.E."/>
            <person name="Gibson G."/>
            <person name="Gilbert D."/>
            <person name="Gnerre S."/>
            <person name="Godfrey J."/>
            <person name="Good R."/>
            <person name="Gotea V."/>
            <person name="Gravely B."/>
            <person name="Greenberg A.J."/>
            <person name="Griffiths-Jones S."/>
            <person name="Gross S."/>
            <person name="Guigo R."/>
            <person name="Gustafson E.A."/>
            <person name="Haerty W."/>
            <person name="Hahn M.W."/>
            <person name="Halligan D.L."/>
            <person name="Halpern A.L."/>
            <person name="Halter G.M."/>
            <person name="Han M.V."/>
            <person name="Heger A."/>
            <person name="Hillier L."/>
            <person name="Hinrichs A.S."/>
            <person name="Holmes I."/>
            <person name="Hoskins R.A."/>
            <person name="Hubisz M.J."/>
            <person name="Hultmark D."/>
            <person name="Huntley M.A."/>
            <person name="Jaffe D.B."/>
            <person name="Jagadeeshan S."/>
            <person name="Jeck W.R."/>
            <person name="Johnson J."/>
            <person name="Jones C.D."/>
            <person name="Jordan W.C."/>
            <person name="Karpen G.H."/>
            <person name="Kataoka E."/>
            <person name="Keightley P.D."/>
            <person name="Kheradpour P."/>
            <person name="Kirkness E.F."/>
            <person name="Koerich L.B."/>
            <person name="Kristiansen K."/>
            <person name="Kudrna D."/>
            <person name="Kulathinal R.J."/>
            <person name="Kumar S."/>
            <person name="Kwok R."/>
            <person name="Lander E."/>
            <person name="Langley C.H."/>
            <person name="Lapoint R."/>
            <person name="Lazzaro B.P."/>
            <person name="Lee S.J."/>
            <person name="Levesque L."/>
            <person name="Li R."/>
            <person name="Lin C.F."/>
            <person name="Lin M.F."/>
            <person name="Lindblad-Toh K."/>
            <person name="Llopart A."/>
            <person name="Long M."/>
            <person name="Low L."/>
            <person name="Lozovsky E."/>
            <person name="Lu J."/>
            <person name="Luo M."/>
            <person name="Machado C.A."/>
            <person name="Makalowski W."/>
            <person name="Marzo M."/>
            <person name="Matsuda M."/>
            <person name="Matzkin L."/>
            <person name="McAllister B."/>
            <person name="McBride C.S."/>
            <person name="McKernan B."/>
            <person name="McKernan K."/>
            <person name="Mendez-Lago M."/>
            <person name="Minx P."/>
            <person name="Mollenhauer M.U."/>
            <person name="Montooth K."/>
            <person name="Mount S.M."/>
            <person name="Mu X."/>
            <person name="Myers E."/>
            <person name="Negre B."/>
            <person name="Newfeld S."/>
            <person name="Nielsen R."/>
            <person name="Noor M.A."/>
            <person name="O'Grady P."/>
            <person name="Pachter L."/>
            <person name="Papaceit M."/>
            <person name="Parisi M.J."/>
            <person name="Parisi M."/>
            <person name="Parts L."/>
            <person name="Pedersen J.S."/>
            <person name="Pesole G."/>
            <person name="Phillippy A.M."/>
            <person name="Ponting C.P."/>
            <person name="Pop M."/>
            <person name="Porcelli D."/>
            <person name="Powell J.R."/>
            <person name="Prohaska S."/>
            <person name="Pruitt K."/>
            <person name="Puig M."/>
            <person name="Quesneville H."/>
            <person name="Ram K.R."/>
            <person name="Rand D."/>
            <person name="Rasmussen M.D."/>
            <person name="Reed L.K."/>
            <person name="Reenan R."/>
            <person name="Reily A."/>
            <person name="Remington K.A."/>
            <person name="Rieger T.T."/>
            <person name="Ritchie M.G."/>
            <person name="Robin C."/>
            <person name="Rogers Y.H."/>
            <person name="Rohde C."/>
            <person name="Rozas J."/>
            <person name="Rubenfield M.J."/>
            <person name="Ruiz A."/>
            <person name="Russo S."/>
            <person name="Salzberg S.L."/>
            <person name="Sanchez-Gracia A."/>
            <person name="Saranga D.J."/>
            <person name="Sato H."/>
            <person name="Schaeffer S.W."/>
            <person name="Schatz M.C."/>
            <person name="Schlenke T."/>
            <person name="Schwartz R."/>
            <person name="Segarra C."/>
            <person name="Singh R.S."/>
            <person name="Sirot L."/>
            <person name="Sirota M."/>
            <person name="Sisneros N.B."/>
            <person name="Smith C.D."/>
            <person name="Smith T.F."/>
            <person name="Spieth J."/>
            <person name="Stage D.E."/>
            <person name="Stark A."/>
            <person name="Stephan W."/>
            <person name="Strausberg R.L."/>
            <person name="Strempel S."/>
            <person name="Sturgill D."/>
            <person name="Sutton G."/>
            <person name="Sutton G.G."/>
            <person name="Tao W."/>
            <person name="Teichmann S."/>
            <person name="Tobari Y.N."/>
            <person name="Tomimura Y."/>
            <person name="Tsolas J.M."/>
            <person name="Valente V.L."/>
            <person name="Venter E."/>
            <person name="Venter J.C."/>
            <person name="Vicario S."/>
            <person name="Vieira F.G."/>
            <person name="Vilella A.J."/>
            <person name="Villasante A."/>
            <person name="Walenz B."/>
            <person name="Wang J."/>
            <person name="Wasserman M."/>
            <person name="Watts T."/>
            <person name="Wilson D."/>
            <person name="Wilson R.K."/>
            <person name="Wing R.A."/>
            <person name="Wolfner M.F."/>
            <person name="Wong A."/>
            <person name="Wong G.K."/>
            <person name="Wu C.I."/>
            <person name="Wu G."/>
            <person name="Yamamoto D."/>
            <person name="Yang H.P."/>
            <person name="Yang S.P."/>
            <person name="Yorke J.A."/>
            <person name="Yoshida K."/>
            <person name="Zdobnov E."/>
            <person name="Zhang P."/>
            <person name="Zhang Y."/>
            <person name="Zimin A.V."/>
            <person name="Baldwin J."/>
            <person name="Abdouelleil A."/>
            <person name="Abdulkadir J."/>
            <person name="Abebe A."/>
            <person name="Abera B."/>
            <person name="Abreu J."/>
            <person name="Acer S.C."/>
            <person name="Aftuck L."/>
            <person name="Alexander A."/>
            <person name="An P."/>
            <person name="Anderson E."/>
            <person name="Anderson S."/>
            <person name="Arachi H."/>
            <person name="Azer M."/>
            <person name="Bachantsang P."/>
            <person name="Barry A."/>
            <person name="Bayul T."/>
            <person name="Berlin A."/>
            <person name="Bessette D."/>
            <person name="Bloom T."/>
            <person name="Blye J."/>
            <person name="Boguslavskiy L."/>
            <person name="Bonnet C."/>
            <person name="Boukhgalter B."/>
            <person name="Bourzgui I."/>
            <person name="Brown A."/>
            <person name="Cahill P."/>
            <person name="Channer S."/>
            <person name="Cheshatsang Y."/>
            <person name="Chuda L."/>
            <person name="Citroen M."/>
            <person name="Collymore A."/>
            <person name="Cooke P."/>
            <person name="Costello M."/>
            <person name="D'Aco K."/>
            <person name="Daza R."/>
            <person name="De Haan G."/>
            <person name="DeGray S."/>
            <person name="DeMaso C."/>
            <person name="Dhargay N."/>
            <person name="Dooley K."/>
            <person name="Dooley E."/>
            <person name="Doricent M."/>
            <person name="Dorje P."/>
            <person name="Dorjee K."/>
            <person name="Dupes A."/>
            <person name="Elong R."/>
            <person name="Falk J."/>
            <person name="Farina A."/>
            <person name="Faro S."/>
            <person name="Ferguson D."/>
            <person name="Fisher S."/>
            <person name="Foley C.D."/>
            <person name="Franke A."/>
            <person name="Friedrich D."/>
            <person name="Gadbois L."/>
            <person name="Gearin G."/>
            <person name="Gearin C.R."/>
            <person name="Giannoukos G."/>
            <person name="Goode T."/>
            <person name="Graham J."/>
            <person name="Grandbois E."/>
            <person name="Grewal S."/>
            <person name="Gyaltsen K."/>
            <person name="Hafez N."/>
            <person name="Hagos B."/>
            <person name="Hall J."/>
            <person name="Henson C."/>
            <person name="Hollinger A."/>
            <person name="Honan T."/>
            <person name="Huard M.D."/>
            <person name="Hughes L."/>
            <person name="Hurhula B."/>
            <person name="Husby M.E."/>
            <person name="Kamat A."/>
            <person name="Kanga B."/>
            <person name="Kashin S."/>
            <person name="Khazanovich D."/>
            <person name="Kisner P."/>
            <person name="Lance K."/>
            <person name="Lara M."/>
            <person name="Lee W."/>
            <person name="Lennon N."/>
            <person name="Letendre F."/>
            <person name="LeVine R."/>
            <person name="Lipovsky A."/>
            <person name="Liu X."/>
            <person name="Liu J."/>
            <person name="Liu S."/>
            <person name="Lokyitsang T."/>
            <person name="Lokyitsang Y."/>
            <person name="Lubonja R."/>
            <person name="Lui A."/>
            <person name="MacDonald P."/>
            <person name="Magnisalis V."/>
            <person name="Maru K."/>
            <person name="Matthews C."/>
            <person name="McCusker W."/>
            <person name="McDonough S."/>
            <person name="Mehta T."/>
            <person name="Meldrim J."/>
            <person name="Meneus L."/>
            <person name="Mihai O."/>
            <person name="Mihalev A."/>
            <person name="Mihova T."/>
            <person name="Mittelman R."/>
            <person name="Mlenga V."/>
            <person name="Montmayeur A."/>
            <person name="Mulrain L."/>
            <person name="Navidi A."/>
            <person name="Naylor J."/>
            <person name="Negash T."/>
            <person name="Nguyen T."/>
            <person name="Nguyen N."/>
            <person name="Nicol R."/>
            <person name="Norbu C."/>
            <person name="Norbu N."/>
            <person name="Novod N."/>
            <person name="O'Neill B."/>
            <person name="Osman S."/>
            <person name="Markiewicz E."/>
            <person name="Oyono O.L."/>
            <person name="Patti C."/>
            <person name="Phunkhang P."/>
            <person name="Pierre F."/>
            <person name="Priest M."/>
            <person name="Raghuraman S."/>
            <person name="Rege F."/>
            <person name="Reyes R."/>
            <person name="Rise C."/>
            <person name="Rogov P."/>
            <person name="Ross K."/>
            <person name="Ryan E."/>
            <person name="Settipalli S."/>
            <person name="Shea T."/>
            <person name="Sherpa N."/>
            <person name="Shi L."/>
            <person name="Shih D."/>
            <person name="Sparrow T."/>
            <person name="Spaulding J."/>
            <person name="Stalker J."/>
            <person name="Stange-Thomann N."/>
            <person name="Stavropoulos S."/>
            <person name="Stone C."/>
            <person name="Strader C."/>
            <person name="Tesfaye S."/>
            <person name="Thomson T."/>
            <person name="Thoulutsang Y."/>
            <person name="Thoulutsang D."/>
            <person name="Topham K."/>
            <person name="Topping I."/>
            <person name="Tsamla T."/>
            <person name="Vassiliev H."/>
            <person name="Vo A."/>
            <person name="Wangchuk T."/>
            <person name="Wangdi T."/>
            <person name="Weiand M."/>
            <person name="Wilkinson J."/>
            <person name="Wilson A."/>
            <person name="Yadav S."/>
            <person name="Young G."/>
            <person name="Yu Q."/>
            <person name="Zembek L."/>
            <person name="Zhong D."/>
            <person name="Zimmer A."/>
            <person name="Zwirko Z."/>
            <person name="Jaffe D.B."/>
            <person name="Alvarez P."/>
            <person name="Brockman W."/>
            <person name="Butler J."/>
            <person name="Chin C."/>
            <person name="Gnerre S."/>
            <person name="Grabherr M."/>
            <person name="Kleber M."/>
            <person name="Mauceli E."/>
            <person name="MacCallum I."/>
        </authorList>
    </citation>
    <scope>NUCLEOTIDE SEQUENCE [LARGE SCALE GENOMIC DNA]</scope>
    <source>
        <strain evidence="3">Tucson 14024-0371.13</strain>
    </source>
</reference>
<dbReference type="OrthoDB" id="7861173at2759"/>
<dbReference type="eggNOG" id="ENOG502R93J">
    <property type="taxonomic scope" value="Eukaryota"/>
</dbReference>
<feature type="region of interest" description="Disordered" evidence="1">
    <location>
        <begin position="1"/>
        <end position="68"/>
    </location>
</feature>
<protein>
    <submittedName>
        <fullName evidence="2">Uncharacterized protein</fullName>
    </submittedName>
</protein>
<evidence type="ECO:0000313" key="2">
    <source>
        <dbReference type="EMBL" id="EDV33883.1"/>
    </source>
</evidence>
<feature type="region of interest" description="Disordered" evidence="1">
    <location>
        <begin position="160"/>
        <end position="186"/>
    </location>
</feature>
<dbReference type="OMA" id="RELCIMH"/>
<proteinExistence type="predicted"/>
<dbReference type="KEGG" id="dan:6501992"/>
<dbReference type="EMBL" id="CH902635">
    <property type="protein sequence ID" value="EDV33883.1"/>
    <property type="molecule type" value="Genomic_DNA"/>
</dbReference>
<accession>B3MZT2</accession>
<dbReference type="GeneID" id="6501992"/>
<dbReference type="HOGENOM" id="CLU_081088_0_0_1"/>
<feature type="compositionally biased region" description="Gly residues" evidence="1">
    <location>
        <begin position="35"/>
        <end position="47"/>
    </location>
</feature>
<dbReference type="Proteomes" id="UP000007801">
    <property type="component" value="Unassembled WGS sequence"/>
</dbReference>
<feature type="compositionally biased region" description="Polar residues" evidence="1">
    <location>
        <begin position="164"/>
        <end position="174"/>
    </location>
</feature>